<evidence type="ECO:0000313" key="9">
    <source>
        <dbReference type="Proteomes" id="UP000001072"/>
    </source>
</evidence>
<dbReference type="InterPro" id="IPR011009">
    <property type="entry name" value="Kinase-like_dom_sf"/>
</dbReference>
<dbReference type="InterPro" id="IPR000719">
    <property type="entry name" value="Prot_kinase_dom"/>
</dbReference>
<dbReference type="GO" id="GO:0005524">
    <property type="term" value="F:ATP binding"/>
    <property type="evidence" value="ECO:0007669"/>
    <property type="project" value="UniProtKB-UniRule"/>
</dbReference>
<dbReference type="HOGENOM" id="CLU_580146_0_0_1"/>
<evidence type="ECO:0000256" key="2">
    <source>
        <dbReference type="ARBA" id="ARBA00022741"/>
    </source>
</evidence>
<evidence type="ECO:0000259" key="7">
    <source>
        <dbReference type="PROSITE" id="PS50011"/>
    </source>
</evidence>
<dbReference type="GO" id="GO:0004674">
    <property type="term" value="F:protein serine/threonine kinase activity"/>
    <property type="evidence" value="ECO:0007669"/>
    <property type="project" value="TreeGrafter"/>
</dbReference>
<evidence type="ECO:0000313" key="8">
    <source>
        <dbReference type="EMBL" id="EGG07319.1"/>
    </source>
</evidence>
<organism evidence="9">
    <name type="scientific">Melampsora larici-populina (strain 98AG31 / pathotype 3-4-7)</name>
    <name type="common">Poplar leaf rust fungus</name>
    <dbReference type="NCBI Taxonomy" id="747676"/>
    <lineage>
        <taxon>Eukaryota</taxon>
        <taxon>Fungi</taxon>
        <taxon>Dikarya</taxon>
        <taxon>Basidiomycota</taxon>
        <taxon>Pucciniomycotina</taxon>
        <taxon>Pucciniomycetes</taxon>
        <taxon>Pucciniales</taxon>
        <taxon>Melampsoraceae</taxon>
        <taxon>Melampsora</taxon>
    </lineage>
</organism>
<dbReference type="KEGG" id="mlr:MELLADRAFT_116267"/>
<dbReference type="SUPFAM" id="SSF56112">
    <property type="entry name" value="Protein kinase-like (PK-like)"/>
    <property type="match status" value="1"/>
</dbReference>
<accession>F4RJJ6</accession>
<dbReference type="SMART" id="SM00220">
    <property type="entry name" value="S_TKc"/>
    <property type="match status" value="1"/>
</dbReference>
<dbReference type="VEuPathDB" id="FungiDB:MELLADRAFT_116267"/>
<dbReference type="Gene3D" id="1.10.510.10">
    <property type="entry name" value="Transferase(Phosphotransferase) domain 1"/>
    <property type="match status" value="1"/>
</dbReference>
<dbReference type="OrthoDB" id="4062651at2759"/>
<dbReference type="InterPro" id="IPR051681">
    <property type="entry name" value="Ser/Thr_Kinases-Pseudokinases"/>
</dbReference>
<reference evidence="9" key="1">
    <citation type="journal article" date="2011" name="Proc. Natl. Acad. Sci. U.S.A.">
        <title>Obligate biotrophy features unraveled by the genomic analysis of rust fungi.</title>
        <authorList>
            <person name="Duplessis S."/>
            <person name="Cuomo C.A."/>
            <person name="Lin Y.-C."/>
            <person name="Aerts A."/>
            <person name="Tisserant E."/>
            <person name="Veneault-Fourrey C."/>
            <person name="Joly D.L."/>
            <person name="Hacquard S."/>
            <person name="Amselem J."/>
            <person name="Cantarel B.L."/>
            <person name="Chiu R."/>
            <person name="Coutinho P.M."/>
            <person name="Feau N."/>
            <person name="Field M."/>
            <person name="Frey P."/>
            <person name="Gelhaye E."/>
            <person name="Goldberg J."/>
            <person name="Grabherr M.G."/>
            <person name="Kodira C.D."/>
            <person name="Kohler A."/>
            <person name="Kuees U."/>
            <person name="Lindquist E.A."/>
            <person name="Lucas S.M."/>
            <person name="Mago R."/>
            <person name="Mauceli E."/>
            <person name="Morin E."/>
            <person name="Murat C."/>
            <person name="Pangilinan J.L."/>
            <person name="Park R."/>
            <person name="Pearson M."/>
            <person name="Quesneville H."/>
            <person name="Rouhier N."/>
            <person name="Sakthikumar S."/>
            <person name="Salamov A.A."/>
            <person name="Schmutz J."/>
            <person name="Selles B."/>
            <person name="Shapiro H."/>
            <person name="Tanguay P."/>
            <person name="Tuskan G.A."/>
            <person name="Henrissat B."/>
            <person name="Van de Peer Y."/>
            <person name="Rouze P."/>
            <person name="Ellis J.G."/>
            <person name="Dodds P.N."/>
            <person name="Schein J.E."/>
            <person name="Zhong S."/>
            <person name="Hamelin R.C."/>
            <person name="Grigoriev I.V."/>
            <person name="Szabo L.J."/>
            <person name="Martin F."/>
        </authorList>
    </citation>
    <scope>NUCLEOTIDE SEQUENCE [LARGE SCALE GENOMIC DNA]</scope>
    <source>
        <strain evidence="9">98AG31 / pathotype 3-4-7</strain>
    </source>
</reference>
<feature type="binding site" evidence="5">
    <location>
        <position position="154"/>
    </location>
    <ligand>
        <name>ATP</name>
        <dbReference type="ChEBI" id="CHEBI:30616"/>
    </ligand>
</feature>
<evidence type="ECO:0000256" key="6">
    <source>
        <dbReference type="SAM" id="MobiDB-lite"/>
    </source>
</evidence>
<dbReference type="Proteomes" id="UP000001072">
    <property type="component" value="Unassembled WGS sequence"/>
</dbReference>
<protein>
    <recommendedName>
        <fullName evidence="7">Protein kinase domain-containing protein</fullName>
    </recommendedName>
</protein>
<name>F4RJJ6_MELLP</name>
<keyword evidence="9" id="KW-1185">Reference proteome</keyword>
<keyword evidence="4 5" id="KW-0067">ATP-binding</keyword>
<dbReference type="eggNOG" id="KOG0583">
    <property type="taxonomic scope" value="Eukaryota"/>
</dbReference>
<dbReference type="Gene3D" id="3.30.200.20">
    <property type="entry name" value="Phosphorylase Kinase, domain 1"/>
    <property type="match status" value="1"/>
</dbReference>
<dbReference type="PROSITE" id="PS50011">
    <property type="entry name" value="PROTEIN_KINASE_DOM"/>
    <property type="match status" value="1"/>
</dbReference>
<dbReference type="STRING" id="747676.F4RJJ6"/>
<dbReference type="PANTHER" id="PTHR44329">
    <property type="entry name" value="SERINE/THREONINE-PROTEIN KINASE TNNI3K-RELATED"/>
    <property type="match status" value="1"/>
</dbReference>
<gene>
    <name evidence="8" type="ORF">MELLADRAFT_116267</name>
</gene>
<evidence type="ECO:0000256" key="4">
    <source>
        <dbReference type="ARBA" id="ARBA00022840"/>
    </source>
</evidence>
<keyword evidence="1" id="KW-0808">Transferase</keyword>
<keyword evidence="3" id="KW-0418">Kinase</keyword>
<evidence type="ECO:0000256" key="3">
    <source>
        <dbReference type="ARBA" id="ARBA00022777"/>
    </source>
</evidence>
<dbReference type="InterPro" id="IPR017441">
    <property type="entry name" value="Protein_kinase_ATP_BS"/>
</dbReference>
<dbReference type="GeneID" id="18925782"/>
<keyword evidence="2 5" id="KW-0547">Nucleotide-binding</keyword>
<feature type="region of interest" description="Disordered" evidence="6">
    <location>
        <begin position="1"/>
        <end position="63"/>
    </location>
</feature>
<dbReference type="CDD" id="cd00180">
    <property type="entry name" value="PKc"/>
    <property type="match status" value="1"/>
</dbReference>
<dbReference type="RefSeq" id="XP_007409226.1">
    <property type="nucleotide sequence ID" value="XM_007409164.1"/>
</dbReference>
<dbReference type="PROSITE" id="PS00107">
    <property type="entry name" value="PROTEIN_KINASE_ATP"/>
    <property type="match status" value="1"/>
</dbReference>
<dbReference type="PANTHER" id="PTHR44329:SF288">
    <property type="entry name" value="MITOGEN-ACTIVATED PROTEIN KINASE KINASE KINASE 20"/>
    <property type="match status" value="1"/>
</dbReference>
<dbReference type="Pfam" id="PF00069">
    <property type="entry name" value="Pkinase"/>
    <property type="match status" value="1"/>
</dbReference>
<evidence type="ECO:0000256" key="5">
    <source>
        <dbReference type="PROSITE-ProRule" id="PRU10141"/>
    </source>
</evidence>
<proteinExistence type="predicted"/>
<evidence type="ECO:0000256" key="1">
    <source>
        <dbReference type="ARBA" id="ARBA00022679"/>
    </source>
</evidence>
<feature type="domain" description="Protein kinase" evidence="7">
    <location>
        <begin position="121"/>
        <end position="468"/>
    </location>
</feature>
<dbReference type="InParanoid" id="F4RJJ6"/>
<feature type="compositionally biased region" description="Low complexity" evidence="6">
    <location>
        <begin position="1"/>
        <end position="23"/>
    </location>
</feature>
<dbReference type="AlphaFoldDB" id="F4RJJ6"/>
<sequence length="471" mass="52536">MSFSLLQDSSDSSFSSMGSASNSPRSSFEDNYKPHHGFHHLSFTSPPDSPLIKPKPSYQPINKSSSKNDIFGVSWNVPAPNVPFNRPLVLPESLPTVIPDSPPLHTNQAMLSSGLRLKLFPTPTYLLGNGRHATVYAAAFSSTNKSTWSLCAAKRTEIGEEATAITEANILTRLKSGPHIVGFIGLVDEALASETKLSKSRLTLLLEYCSGGTLFEFVADQSNRKKMGRKLWIKWAIELATAVQWCHDHQVLVGDLKPHNVLLTNKCEIKLADFNRAIVMEGESEDHEGYIGTLSYSAPELISPEGGKIRKGSDIFSLALTLWYSLTGREPYSNIKRPVEMMLMVSRGGFWENECRNRLDCIGEGLGEKIQFGRKKQLSQSAIAELVGHTQSFEEEEEEMIEPELESTPLTPRPQTKVYSDSSPILWFLNKEEIVDEEIIKLIKEMCEPDINLRPTLSNIIQRLKSLINEV</sequence>
<dbReference type="EMBL" id="GL883104">
    <property type="protein sequence ID" value="EGG07319.1"/>
    <property type="molecule type" value="Genomic_DNA"/>
</dbReference>